<dbReference type="STRING" id="693986.MOC_4003"/>
<dbReference type="PANTHER" id="PTHR43179:SF7">
    <property type="entry name" value="RHAMNOSYLTRANSFERASE WBBL"/>
    <property type="match status" value="1"/>
</dbReference>
<dbReference type="PANTHER" id="PTHR43179">
    <property type="entry name" value="RHAMNOSYLTRANSFERASE WBBL"/>
    <property type="match status" value="1"/>
</dbReference>
<dbReference type="InterPro" id="IPR029044">
    <property type="entry name" value="Nucleotide-diphossugar_trans"/>
</dbReference>
<sequence length="645" mass="69023">MADPEYDRRLVLPDHPVGWIVLSYSGDPAAPPRRPILRVLRGPDDAVQDFVLPGASQGLAHWLGLIPSDAREIRLSAGADFALERVGARHEAGVLAQSLLRRPWRCLAALYERARGSDRRYRDILRGTCAVTPMVRFPSWAAARSRPAGLPPSALRIGCLLLARSGEAAVLGAARDALAAQTHQPEWVSVAWSGAPPPSEDGPVSHRAWDDAAGFDDLLRDADALCLLRPGDVLEPEALALLAHTLSDADIAYGDAIGPDGRPQLKPDWSPDRALATGYPGFPLLLSKTWLSASPGRPVGPMEEIGLAIAAAATTRAARVAHVPRILARTVGDGLDASARAAALDARRSGWPSLRAEIHDGAVHLKWPLPDPAPLVSIVIPSRDRLDLITRVCRGVLHETAYAAIELIIVDNGSTDPAVLDHYASLRDDPRVRILMDPQPFNFAAMVNAGVGAASGAIVVLLNNDVAVLEPGWLEAMVRQACRPDVGAVGAKLLYGDGTLQHAGVVVGLGGRAGHILRRRPGDTPGHLGRLRVAHEVSAVTAACLAVARDKYLAVGGFDAESFPVDFNDVDFCLRLGAAGWKTVWTPAATLAHLESVSRGPSVGAKRTRFEQEAARFSERWRAVIRHDPFYHPALSVTTFGEDLE</sequence>
<dbReference type="HOGENOM" id="CLU_005003_5_0_5"/>
<dbReference type="RefSeq" id="WP_100793998.1">
    <property type="nucleotide sequence ID" value="NZ_CP003811.1"/>
</dbReference>
<dbReference type="AlphaFoldDB" id="A0A089P116"/>
<dbReference type="Gene3D" id="3.90.550.10">
    <property type="entry name" value="Spore Coat Polysaccharide Biosynthesis Protein SpsA, Chain A"/>
    <property type="match status" value="1"/>
</dbReference>
<dbReference type="EMBL" id="CP003811">
    <property type="protein sequence ID" value="AIQ91758.1"/>
    <property type="molecule type" value="Genomic_DNA"/>
</dbReference>
<name>A0A089P116_9HYPH</name>
<dbReference type="CDD" id="cd04186">
    <property type="entry name" value="GT_2_like_c"/>
    <property type="match status" value="1"/>
</dbReference>
<protein>
    <submittedName>
        <fullName evidence="2">Glycosyltransferase involved in cell wall biogenesis</fullName>
    </submittedName>
</protein>
<feature type="domain" description="Glycosyltransferase 2-like" evidence="1">
    <location>
        <begin position="377"/>
        <end position="498"/>
    </location>
</feature>
<dbReference type="eggNOG" id="COG1216">
    <property type="taxonomic scope" value="Bacteria"/>
</dbReference>
<dbReference type="KEGG" id="mor:MOC_4003"/>
<evidence type="ECO:0000313" key="2">
    <source>
        <dbReference type="EMBL" id="AIQ91758.1"/>
    </source>
</evidence>
<evidence type="ECO:0000259" key="1">
    <source>
        <dbReference type="Pfam" id="PF00535"/>
    </source>
</evidence>
<proteinExistence type="predicted"/>
<dbReference type="InterPro" id="IPR001173">
    <property type="entry name" value="Glyco_trans_2-like"/>
</dbReference>
<organism evidence="2 3">
    <name type="scientific">Methylobacterium oryzae CBMB20</name>
    <dbReference type="NCBI Taxonomy" id="693986"/>
    <lineage>
        <taxon>Bacteria</taxon>
        <taxon>Pseudomonadati</taxon>
        <taxon>Pseudomonadota</taxon>
        <taxon>Alphaproteobacteria</taxon>
        <taxon>Hyphomicrobiales</taxon>
        <taxon>Methylobacteriaceae</taxon>
        <taxon>Methylobacterium</taxon>
    </lineage>
</organism>
<dbReference type="Proteomes" id="UP000029492">
    <property type="component" value="Chromosome"/>
</dbReference>
<dbReference type="SUPFAM" id="SSF53448">
    <property type="entry name" value="Nucleotide-diphospho-sugar transferases"/>
    <property type="match status" value="1"/>
</dbReference>
<evidence type="ECO:0000313" key="3">
    <source>
        <dbReference type="Proteomes" id="UP000029492"/>
    </source>
</evidence>
<keyword evidence="3" id="KW-1185">Reference proteome</keyword>
<reference evidence="2 3" key="1">
    <citation type="journal article" date="2014" name="PLoS ONE">
        <title>Genome Information of Methylobacterium oryzae, a Plant-Probiotic Methylotroph in the Phyllosphere.</title>
        <authorList>
            <person name="Kwak M.J."/>
            <person name="Jeong H."/>
            <person name="Madhaiyan M."/>
            <person name="Lee Y."/>
            <person name="Sa T.M."/>
            <person name="Oh T.K."/>
            <person name="Kim J.F."/>
        </authorList>
    </citation>
    <scope>NUCLEOTIDE SEQUENCE [LARGE SCALE GENOMIC DNA]</scope>
    <source>
        <strain evidence="2 3">CBMB20</strain>
    </source>
</reference>
<gene>
    <name evidence="2" type="ORF">MOC_4003</name>
</gene>
<accession>A0A089P116</accession>
<dbReference type="GO" id="GO:0016740">
    <property type="term" value="F:transferase activity"/>
    <property type="evidence" value="ECO:0007669"/>
    <property type="project" value="UniProtKB-KW"/>
</dbReference>
<dbReference type="Pfam" id="PF00535">
    <property type="entry name" value="Glycos_transf_2"/>
    <property type="match status" value="1"/>
</dbReference>